<evidence type="ECO:0000256" key="3">
    <source>
        <dbReference type="PROSITE-ProRule" id="PRU00339"/>
    </source>
</evidence>
<dbReference type="Pfam" id="PF14559">
    <property type="entry name" value="TPR_19"/>
    <property type="match status" value="1"/>
</dbReference>
<dbReference type="InterPro" id="IPR019734">
    <property type="entry name" value="TPR_rpt"/>
</dbReference>
<name>A0A9X2ATI0_9GAMM</name>
<gene>
    <name evidence="5" type="ORF">MST27_17035</name>
</gene>
<dbReference type="Proteomes" id="UP001139682">
    <property type="component" value="Unassembled WGS sequence"/>
</dbReference>
<feature type="repeat" description="TPR" evidence="3">
    <location>
        <begin position="62"/>
        <end position="95"/>
    </location>
</feature>
<dbReference type="RefSeq" id="WP_243607126.1">
    <property type="nucleotide sequence ID" value="NZ_JALGRD010000009.1"/>
</dbReference>
<dbReference type="PROSITE" id="PS50005">
    <property type="entry name" value="TPR"/>
    <property type="match status" value="2"/>
</dbReference>
<keyword evidence="6" id="KW-1185">Reference proteome</keyword>
<accession>A0A9X2ATI0</accession>
<dbReference type="SMART" id="SM00028">
    <property type="entry name" value="TPR"/>
    <property type="match status" value="3"/>
</dbReference>
<proteinExistence type="predicted"/>
<feature type="chain" id="PRO_5040822719" evidence="4">
    <location>
        <begin position="21"/>
        <end position="258"/>
    </location>
</feature>
<dbReference type="AlphaFoldDB" id="A0A9X2ATI0"/>
<keyword evidence="1" id="KW-0677">Repeat</keyword>
<reference evidence="5" key="1">
    <citation type="submission" date="2022-03" db="EMBL/GenBank/DDBJ databases">
        <title>Pseudomonas marianensis sp. nov., a marine bacterium isolated from deep-sea sediments of the Mariana Trench.</title>
        <authorList>
            <person name="Wei Y."/>
        </authorList>
    </citation>
    <scope>NUCLEOTIDE SEQUENCE</scope>
    <source>
        <strain evidence="5">PS1</strain>
    </source>
</reference>
<dbReference type="SUPFAM" id="SSF48452">
    <property type="entry name" value="TPR-like"/>
    <property type="match status" value="1"/>
</dbReference>
<organism evidence="5 6">
    <name type="scientific">Stutzerimonas marianensis</name>
    <dbReference type="NCBI Taxonomy" id="2929513"/>
    <lineage>
        <taxon>Bacteria</taxon>
        <taxon>Pseudomonadati</taxon>
        <taxon>Pseudomonadota</taxon>
        <taxon>Gammaproteobacteria</taxon>
        <taxon>Pseudomonadales</taxon>
        <taxon>Pseudomonadaceae</taxon>
        <taxon>Stutzerimonas</taxon>
    </lineage>
</organism>
<feature type="repeat" description="TPR" evidence="3">
    <location>
        <begin position="129"/>
        <end position="162"/>
    </location>
</feature>
<evidence type="ECO:0000313" key="6">
    <source>
        <dbReference type="Proteomes" id="UP001139682"/>
    </source>
</evidence>
<dbReference type="PANTHER" id="PTHR45586:SF1">
    <property type="entry name" value="LIPOPOLYSACCHARIDE ASSEMBLY PROTEIN B"/>
    <property type="match status" value="1"/>
</dbReference>
<dbReference type="Gene3D" id="1.25.40.10">
    <property type="entry name" value="Tetratricopeptide repeat domain"/>
    <property type="match status" value="2"/>
</dbReference>
<dbReference type="InterPro" id="IPR051012">
    <property type="entry name" value="CellSynth/LPSAsmb/PSIAsmb"/>
</dbReference>
<evidence type="ECO:0000256" key="4">
    <source>
        <dbReference type="SAM" id="SignalP"/>
    </source>
</evidence>
<dbReference type="PANTHER" id="PTHR45586">
    <property type="entry name" value="TPR REPEAT-CONTAINING PROTEIN PA4667"/>
    <property type="match status" value="1"/>
</dbReference>
<dbReference type="EMBL" id="JALGRD010000009">
    <property type="protein sequence ID" value="MCJ0975079.1"/>
    <property type="molecule type" value="Genomic_DNA"/>
</dbReference>
<protein>
    <submittedName>
        <fullName evidence="5">Tetratricopeptide repeat protein</fullName>
    </submittedName>
</protein>
<evidence type="ECO:0000256" key="2">
    <source>
        <dbReference type="ARBA" id="ARBA00022803"/>
    </source>
</evidence>
<evidence type="ECO:0000256" key="1">
    <source>
        <dbReference type="ARBA" id="ARBA00022737"/>
    </source>
</evidence>
<sequence length="258" mass="27301">MPTLKPVRPLLLCLLLGACASGPTDDSHARLMTLAQDVERRGDSASAASLYQQATQQPGANAESWQRLARARLDSGDARGAELAYRQALELAPDDAELLLGLGTAQLHLGELARAATTLASAASRLDVPVAHSRLGVVEALRGQPAAAQAAFARAVALDPDDLDARYNLALAYALNGQPDKALREIADLDQSPRILPRHQRNTLLILVLSGQPERAASLRLDNATAAERDALIAQAQRIAAITDPAARARALGLIKTE</sequence>
<feature type="signal peptide" evidence="4">
    <location>
        <begin position="1"/>
        <end position="20"/>
    </location>
</feature>
<keyword evidence="2 3" id="KW-0802">TPR repeat</keyword>
<evidence type="ECO:0000313" key="5">
    <source>
        <dbReference type="EMBL" id="MCJ0975079.1"/>
    </source>
</evidence>
<dbReference type="PROSITE" id="PS51257">
    <property type="entry name" value="PROKAR_LIPOPROTEIN"/>
    <property type="match status" value="1"/>
</dbReference>
<dbReference type="Pfam" id="PF13432">
    <property type="entry name" value="TPR_16"/>
    <property type="match status" value="1"/>
</dbReference>
<dbReference type="InterPro" id="IPR011990">
    <property type="entry name" value="TPR-like_helical_dom_sf"/>
</dbReference>
<comment type="caution">
    <text evidence="5">The sequence shown here is derived from an EMBL/GenBank/DDBJ whole genome shotgun (WGS) entry which is preliminary data.</text>
</comment>
<keyword evidence="4" id="KW-0732">Signal</keyword>